<dbReference type="Proteomes" id="UP000195043">
    <property type="component" value="Unassembled WGS sequence"/>
</dbReference>
<dbReference type="EMBL" id="NGKU01000001">
    <property type="protein sequence ID" value="OTN75459.1"/>
    <property type="molecule type" value="Genomic_DNA"/>
</dbReference>
<evidence type="ECO:0000313" key="2">
    <source>
        <dbReference type="Proteomes" id="UP000195043"/>
    </source>
</evidence>
<dbReference type="AlphaFoldDB" id="A0A242A3G2"/>
<evidence type="ECO:0000313" key="1">
    <source>
        <dbReference type="EMBL" id="OTN75459.1"/>
    </source>
</evidence>
<keyword evidence="2" id="KW-1185">Reference proteome</keyword>
<sequence>MDRLEYLRDKADNIWYQHTLKTDLGNSFDSILNYKELLRKLKPIEREIRLIQKNKISNRKYINSYCSLLSKRMEICKFLISELQISIKVDADKYDKLIQEMKVKQNDFVLIRRQEMNLNHGKKY</sequence>
<reference evidence="1 2" key="1">
    <citation type="submission" date="2017-05" db="EMBL/GenBank/DDBJ databases">
        <title>The Genome Sequence of Enterococcus sp. 8G7_MSG3316.</title>
        <authorList>
            <consortium name="The Broad Institute Genomics Platform"/>
            <consortium name="The Broad Institute Genomic Center for Infectious Diseases"/>
            <person name="Earl A."/>
            <person name="Manson A."/>
            <person name="Schwartman J."/>
            <person name="Gilmore M."/>
            <person name="Abouelleil A."/>
            <person name="Cao P."/>
            <person name="Chapman S."/>
            <person name="Cusick C."/>
            <person name="Shea T."/>
            <person name="Young S."/>
            <person name="Neafsey D."/>
            <person name="Nusbaum C."/>
            <person name="Birren B."/>
        </authorList>
    </citation>
    <scope>NUCLEOTIDE SEQUENCE [LARGE SCALE GENOMIC DNA]</scope>
    <source>
        <strain evidence="1 2">8G7_MSG3316</strain>
    </source>
</reference>
<name>A0A242A3G2_9ENTE</name>
<comment type="caution">
    <text evidence="1">The sequence shown here is derived from an EMBL/GenBank/DDBJ whole genome shotgun (WGS) entry which is preliminary data.</text>
</comment>
<dbReference type="RefSeq" id="WP_086273515.1">
    <property type="nucleotide sequence ID" value="NZ_NGKU01000001.1"/>
</dbReference>
<dbReference type="STRING" id="1834191.A5886_000529"/>
<organism evidence="1 2">
    <name type="scientific">Candidatus Enterococcus testudinis</name>
    <dbReference type="NCBI Taxonomy" id="1834191"/>
    <lineage>
        <taxon>Bacteria</taxon>
        <taxon>Bacillati</taxon>
        <taxon>Bacillota</taxon>
        <taxon>Bacilli</taxon>
        <taxon>Lactobacillales</taxon>
        <taxon>Enterococcaceae</taxon>
        <taxon>Enterococcus</taxon>
    </lineage>
</organism>
<proteinExistence type="predicted"/>
<accession>A0A242A3G2</accession>
<protein>
    <submittedName>
        <fullName evidence="1">Uncharacterized protein</fullName>
    </submittedName>
</protein>
<gene>
    <name evidence="1" type="ORF">A5886_000529</name>
</gene>